<dbReference type="GO" id="GO:0043590">
    <property type="term" value="C:bacterial nucleoid"/>
    <property type="evidence" value="ECO:0007669"/>
    <property type="project" value="UniProtKB-UniRule"/>
</dbReference>
<keyword evidence="5" id="KW-1185">Reference proteome</keyword>
<proteinExistence type="inferred from homology"/>
<organism evidence="4 5">
    <name type="scientific">Magnetovibrio blakemorei</name>
    <dbReference type="NCBI Taxonomy" id="28181"/>
    <lineage>
        <taxon>Bacteria</taxon>
        <taxon>Pseudomonadati</taxon>
        <taxon>Pseudomonadota</taxon>
        <taxon>Alphaproteobacteria</taxon>
        <taxon>Rhodospirillales</taxon>
        <taxon>Magnetovibrionaceae</taxon>
        <taxon>Magnetovibrio</taxon>
    </lineage>
</organism>
<keyword evidence="1 2" id="KW-0238">DNA-binding</keyword>
<dbReference type="GO" id="GO:0003677">
    <property type="term" value="F:DNA binding"/>
    <property type="evidence" value="ECO:0007669"/>
    <property type="project" value="UniProtKB-UniRule"/>
</dbReference>
<gene>
    <name evidence="4" type="ORF">BEN30_04085</name>
</gene>
<comment type="similarity">
    <text evidence="2">Belongs to the YbaB/EbfC family.</text>
</comment>
<dbReference type="HAMAP" id="MF_00274">
    <property type="entry name" value="DNA_YbaB_EbfC"/>
    <property type="match status" value="1"/>
</dbReference>
<comment type="function">
    <text evidence="2">Binds to DNA and alters its conformation. May be involved in regulation of gene expression, nucleoid organization and DNA protection.</text>
</comment>
<dbReference type="Pfam" id="PF02575">
    <property type="entry name" value="YbaB_DNA_bd"/>
    <property type="match status" value="1"/>
</dbReference>
<dbReference type="OrthoDB" id="9803080at2"/>
<dbReference type="EMBL" id="MCGG01000008">
    <property type="protein sequence ID" value="OEJ69268.1"/>
    <property type="molecule type" value="Genomic_DNA"/>
</dbReference>
<feature type="region of interest" description="Disordered" evidence="3">
    <location>
        <begin position="1"/>
        <end position="30"/>
    </location>
</feature>
<keyword evidence="2" id="KW-0963">Cytoplasm</keyword>
<dbReference type="SUPFAM" id="SSF82607">
    <property type="entry name" value="YbaB-like"/>
    <property type="match status" value="1"/>
</dbReference>
<dbReference type="GO" id="GO:0005829">
    <property type="term" value="C:cytosol"/>
    <property type="evidence" value="ECO:0007669"/>
    <property type="project" value="TreeGrafter"/>
</dbReference>
<dbReference type="InterPro" id="IPR004401">
    <property type="entry name" value="YbaB/EbfC"/>
</dbReference>
<dbReference type="PIRSF" id="PIRSF004555">
    <property type="entry name" value="UCP004555"/>
    <property type="match status" value="1"/>
</dbReference>
<dbReference type="Gene3D" id="3.30.1310.10">
    <property type="entry name" value="Nucleoid-associated protein YbaB-like domain"/>
    <property type="match status" value="1"/>
</dbReference>
<dbReference type="RefSeq" id="WP_069956733.1">
    <property type="nucleotide sequence ID" value="NZ_MCGG01000008.1"/>
</dbReference>
<dbReference type="AlphaFoldDB" id="A0A1E5QB75"/>
<comment type="subcellular location">
    <subcellularLocation>
        <location evidence="2">Cytoplasm</location>
        <location evidence="2">Nucleoid</location>
    </subcellularLocation>
</comment>
<dbReference type="InterPro" id="IPR036894">
    <property type="entry name" value="YbaB-like_sf"/>
</dbReference>
<protein>
    <recommendedName>
        <fullName evidence="2">Nucleoid-associated protein BEN30_04085</fullName>
    </recommendedName>
</protein>
<dbReference type="Proteomes" id="UP000095347">
    <property type="component" value="Unassembled WGS sequence"/>
</dbReference>
<accession>A0A1E5QB75</accession>
<evidence type="ECO:0000256" key="3">
    <source>
        <dbReference type="SAM" id="MobiDB-lite"/>
    </source>
</evidence>
<evidence type="ECO:0000256" key="1">
    <source>
        <dbReference type="ARBA" id="ARBA00023125"/>
    </source>
</evidence>
<evidence type="ECO:0000313" key="4">
    <source>
        <dbReference type="EMBL" id="OEJ69268.1"/>
    </source>
</evidence>
<evidence type="ECO:0000256" key="2">
    <source>
        <dbReference type="HAMAP-Rule" id="MF_00274"/>
    </source>
</evidence>
<evidence type="ECO:0000313" key="5">
    <source>
        <dbReference type="Proteomes" id="UP000095347"/>
    </source>
</evidence>
<comment type="subunit">
    <text evidence="2">Homodimer.</text>
</comment>
<comment type="caution">
    <text evidence="4">The sequence shown here is derived from an EMBL/GenBank/DDBJ whole genome shotgun (WGS) entry which is preliminary data.</text>
</comment>
<name>A0A1E5QB75_9PROT</name>
<dbReference type="PANTHER" id="PTHR33449">
    <property type="entry name" value="NUCLEOID-ASSOCIATED PROTEIN YBAB"/>
    <property type="match status" value="1"/>
</dbReference>
<reference evidence="5" key="1">
    <citation type="submission" date="2016-07" db="EMBL/GenBank/DDBJ databases">
        <authorList>
            <person name="Florea S."/>
            <person name="Webb J.S."/>
            <person name="Jaromczyk J."/>
            <person name="Schardl C.L."/>
        </authorList>
    </citation>
    <scope>NUCLEOTIDE SEQUENCE [LARGE SCALE GENOMIC DNA]</scope>
    <source>
        <strain evidence="5">MV-1</strain>
    </source>
</reference>
<dbReference type="PANTHER" id="PTHR33449:SF1">
    <property type="entry name" value="NUCLEOID-ASSOCIATED PROTEIN YBAB"/>
    <property type="match status" value="1"/>
</dbReference>
<dbReference type="STRING" id="28181.BEN30_04085"/>
<dbReference type="NCBIfam" id="TIGR00103">
    <property type="entry name" value="DNA_YbaB_EbfC"/>
    <property type="match status" value="1"/>
</dbReference>
<sequence length="107" mass="11701">MKNLGQMMKQAQQMQTRMSEMQEEMEAHEVEGVSGGGLVVVRVNGKFDVRGVSIDPALIDPSDPEMLEDLVAAAINDAKQKIDVFKQEKVAEMTGGLPLPPGFKLPF</sequence>